<evidence type="ECO:0000256" key="6">
    <source>
        <dbReference type="RuleBase" id="RU003942"/>
    </source>
</evidence>
<dbReference type="PATRIC" id="fig|582475.4.peg.5325"/>
<evidence type="ECO:0000256" key="3">
    <source>
        <dbReference type="ARBA" id="ARBA00022692"/>
    </source>
</evidence>
<dbReference type="EMBL" id="LFXJ01000009">
    <property type="protein sequence ID" value="KMY29925.1"/>
    <property type="molecule type" value="Genomic_DNA"/>
</dbReference>
<evidence type="ECO:0000313" key="9">
    <source>
        <dbReference type="Proteomes" id="UP000037326"/>
    </source>
</evidence>
<dbReference type="Pfam" id="PF00893">
    <property type="entry name" value="Multi_Drug_Res"/>
    <property type="match status" value="1"/>
</dbReference>
<sequence length="117" mass="13015">MQKDWIYVGLTSLFELFWIFGFNVADSWWHWIIIVSLIAIDFHFLSKACENLPTGTVYATFAGVGTIGTTLMDIFIFDGEFNAIKGIFMFILVLGVIGLNLADNASKDPVEEKGANA</sequence>
<evidence type="ECO:0000256" key="4">
    <source>
        <dbReference type="ARBA" id="ARBA00022989"/>
    </source>
</evidence>
<dbReference type="GO" id="GO:0022857">
    <property type="term" value="F:transmembrane transporter activity"/>
    <property type="evidence" value="ECO:0007669"/>
    <property type="project" value="InterPro"/>
</dbReference>
<dbReference type="InterPro" id="IPR000390">
    <property type="entry name" value="Small_drug/metabolite_transptr"/>
</dbReference>
<organism evidence="8 9">
    <name type="scientific">Lysinibacillus xylanilyticus</name>
    <dbReference type="NCBI Taxonomy" id="582475"/>
    <lineage>
        <taxon>Bacteria</taxon>
        <taxon>Bacillati</taxon>
        <taxon>Bacillota</taxon>
        <taxon>Bacilli</taxon>
        <taxon>Bacillales</taxon>
        <taxon>Bacillaceae</taxon>
        <taxon>Lysinibacillus</taxon>
    </lineage>
</organism>
<protein>
    <submittedName>
        <fullName evidence="8">Ligand-binding protein SH3</fullName>
    </submittedName>
</protein>
<dbReference type="AlphaFoldDB" id="A0A0K9F5V4"/>
<keyword evidence="4 7" id="KW-1133">Transmembrane helix</keyword>
<dbReference type="GeneID" id="96600015"/>
<dbReference type="GO" id="GO:0005886">
    <property type="term" value="C:plasma membrane"/>
    <property type="evidence" value="ECO:0007669"/>
    <property type="project" value="UniProtKB-SubCell"/>
</dbReference>
<keyword evidence="3 6" id="KW-0812">Transmembrane</keyword>
<comment type="caution">
    <text evidence="8">The sequence shown here is derived from an EMBL/GenBank/DDBJ whole genome shotgun (WGS) entry which is preliminary data.</text>
</comment>
<comment type="similarity">
    <text evidence="6">Belongs to the drug/metabolite transporter (DMT) superfamily. Small multidrug resistance (SMR) (TC 2.A.7.1) family.</text>
</comment>
<feature type="transmembrane region" description="Helical" evidence="7">
    <location>
        <begin position="28"/>
        <end position="45"/>
    </location>
</feature>
<feature type="transmembrane region" description="Helical" evidence="7">
    <location>
        <begin position="5"/>
        <end position="22"/>
    </location>
</feature>
<feature type="transmembrane region" description="Helical" evidence="7">
    <location>
        <begin position="83"/>
        <end position="102"/>
    </location>
</feature>
<dbReference type="InterPro" id="IPR045324">
    <property type="entry name" value="Small_multidrug_res"/>
</dbReference>
<evidence type="ECO:0000256" key="2">
    <source>
        <dbReference type="ARBA" id="ARBA00022475"/>
    </source>
</evidence>
<dbReference type="Proteomes" id="UP000037326">
    <property type="component" value="Unassembled WGS sequence"/>
</dbReference>
<accession>A0A0K9F5V4</accession>
<evidence type="ECO:0000313" key="8">
    <source>
        <dbReference type="EMBL" id="KMY29925.1"/>
    </source>
</evidence>
<gene>
    <name evidence="8" type="ORF">ACZ11_17475</name>
</gene>
<dbReference type="OrthoDB" id="2168659at2"/>
<name>A0A0K9F5V4_9BACI</name>
<reference evidence="9" key="1">
    <citation type="submission" date="2015-07" db="EMBL/GenBank/DDBJ databases">
        <authorList>
            <consortium name="Consortium for Microbial Forensics and Genomics (microFORGE)"/>
            <person name="Knight B.M."/>
            <person name="Roberts D.P."/>
            <person name="Lin D."/>
            <person name="Hari K."/>
            <person name="Fletcher J."/>
            <person name="Melcher U."/>
            <person name="Blagden T."/>
            <person name="Winegar R.A."/>
        </authorList>
    </citation>
    <scope>NUCLEOTIDE SEQUENCE [LARGE SCALE GENOMIC DNA]</scope>
    <source>
        <strain evidence="9">DSM 23493</strain>
    </source>
</reference>
<keyword evidence="2" id="KW-1003">Cell membrane</keyword>
<dbReference type="PANTHER" id="PTHR30561">
    <property type="entry name" value="SMR FAMILY PROTON-DEPENDENT DRUG EFFLUX TRANSPORTER SUGE"/>
    <property type="match status" value="1"/>
</dbReference>
<evidence type="ECO:0000256" key="5">
    <source>
        <dbReference type="ARBA" id="ARBA00023136"/>
    </source>
</evidence>
<keyword evidence="5 7" id="KW-0472">Membrane</keyword>
<dbReference type="PANTHER" id="PTHR30561:SF7">
    <property type="entry name" value="GUANIDINIUM EFFLUX SYSTEM SUBUNIT GDNC-RELATED"/>
    <property type="match status" value="1"/>
</dbReference>
<feature type="transmembrane region" description="Helical" evidence="7">
    <location>
        <begin position="57"/>
        <end position="77"/>
    </location>
</feature>
<dbReference type="InterPro" id="IPR037185">
    <property type="entry name" value="EmrE-like"/>
</dbReference>
<proteinExistence type="inferred from homology"/>
<evidence type="ECO:0000256" key="1">
    <source>
        <dbReference type="ARBA" id="ARBA00004651"/>
    </source>
</evidence>
<dbReference type="RefSeq" id="WP_049667820.1">
    <property type="nucleotide sequence ID" value="NZ_JBIVOC010000023.1"/>
</dbReference>
<dbReference type="Gene3D" id="1.10.3730.20">
    <property type="match status" value="1"/>
</dbReference>
<evidence type="ECO:0000256" key="7">
    <source>
        <dbReference type="SAM" id="Phobius"/>
    </source>
</evidence>
<dbReference type="SUPFAM" id="SSF103481">
    <property type="entry name" value="Multidrug resistance efflux transporter EmrE"/>
    <property type="match status" value="1"/>
</dbReference>
<comment type="subcellular location">
    <subcellularLocation>
        <location evidence="1 6">Cell membrane</location>
        <topology evidence="1 6">Multi-pass membrane protein</topology>
    </subcellularLocation>
</comment>